<dbReference type="Pfam" id="PF07727">
    <property type="entry name" value="RVT_2"/>
    <property type="match status" value="1"/>
</dbReference>
<evidence type="ECO:0000313" key="2">
    <source>
        <dbReference type="EMBL" id="KAK0602806.1"/>
    </source>
</evidence>
<dbReference type="SUPFAM" id="SSF56672">
    <property type="entry name" value="DNA/RNA polymerases"/>
    <property type="match status" value="1"/>
</dbReference>
<proteinExistence type="predicted"/>
<dbReference type="PANTHER" id="PTHR11439">
    <property type="entry name" value="GAG-POL-RELATED RETROTRANSPOSON"/>
    <property type="match status" value="1"/>
</dbReference>
<dbReference type="EMBL" id="JAUESC010000003">
    <property type="protein sequence ID" value="KAK0602806.1"/>
    <property type="molecule type" value="Genomic_DNA"/>
</dbReference>
<dbReference type="AlphaFoldDB" id="A0AA39SPU8"/>
<dbReference type="Proteomes" id="UP001168877">
    <property type="component" value="Unassembled WGS sequence"/>
</dbReference>
<sequence length="219" mass="24851">MVQPPDFINSTKPQHVCKLRKAIYGLRQAPRAWYIELRTFLLAAGFINSKCDASLFISHRPGHTLYLLVYVDDIIVTGSSDSQVRDFITTLAHRFSLKDLGQLSFFLGVEAHSSPRGLYLSQRQYIHDLLVKTNMLEAKLVSTPLSLTKSLKLNDGGAPTDATQYRQVVDSLQYLSLTRPNVSFTVNKLSQFIHRPTTNHWNAVKRVLRYLRGTLDFGL</sequence>
<evidence type="ECO:0000259" key="1">
    <source>
        <dbReference type="Pfam" id="PF07727"/>
    </source>
</evidence>
<reference evidence="2" key="2">
    <citation type="submission" date="2023-06" db="EMBL/GenBank/DDBJ databases">
        <authorList>
            <person name="Swenson N.G."/>
            <person name="Wegrzyn J.L."/>
            <person name="Mcevoy S.L."/>
        </authorList>
    </citation>
    <scope>NUCLEOTIDE SEQUENCE</scope>
    <source>
        <strain evidence="2">NS2018</strain>
        <tissue evidence="2">Leaf</tissue>
    </source>
</reference>
<name>A0AA39SPU8_ACESA</name>
<accession>A0AA39SPU8</accession>
<gene>
    <name evidence="2" type="ORF">LWI29_037126</name>
</gene>
<feature type="domain" description="Reverse transcriptase Ty1/copia-type" evidence="1">
    <location>
        <begin position="1"/>
        <end position="145"/>
    </location>
</feature>
<keyword evidence="3" id="KW-1185">Reference proteome</keyword>
<dbReference type="PANTHER" id="PTHR11439:SF489">
    <property type="entry name" value="RNA-DIRECTED DNA POLYMERASE"/>
    <property type="match status" value="1"/>
</dbReference>
<evidence type="ECO:0000313" key="3">
    <source>
        <dbReference type="Proteomes" id="UP001168877"/>
    </source>
</evidence>
<protein>
    <recommendedName>
        <fullName evidence="1">Reverse transcriptase Ty1/copia-type domain-containing protein</fullName>
    </recommendedName>
</protein>
<dbReference type="InterPro" id="IPR013103">
    <property type="entry name" value="RVT_2"/>
</dbReference>
<reference evidence="2" key="1">
    <citation type="journal article" date="2022" name="Plant J.">
        <title>Strategies of tolerance reflected in two North American maple genomes.</title>
        <authorList>
            <person name="McEvoy S.L."/>
            <person name="Sezen U.U."/>
            <person name="Trouern-Trend A."/>
            <person name="McMahon S.M."/>
            <person name="Schaberg P.G."/>
            <person name="Yang J."/>
            <person name="Wegrzyn J.L."/>
            <person name="Swenson N.G."/>
        </authorList>
    </citation>
    <scope>NUCLEOTIDE SEQUENCE</scope>
    <source>
        <strain evidence="2">NS2018</strain>
    </source>
</reference>
<organism evidence="2 3">
    <name type="scientific">Acer saccharum</name>
    <name type="common">Sugar maple</name>
    <dbReference type="NCBI Taxonomy" id="4024"/>
    <lineage>
        <taxon>Eukaryota</taxon>
        <taxon>Viridiplantae</taxon>
        <taxon>Streptophyta</taxon>
        <taxon>Embryophyta</taxon>
        <taxon>Tracheophyta</taxon>
        <taxon>Spermatophyta</taxon>
        <taxon>Magnoliopsida</taxon>
        <taxon>eudicotyledons</taxon>
        <taxon>Gunneridae</taxon>
        <taxon>Pentapetalae</taxon>
        <taxon>rosids</taxon>
        <taxon>malvids</taxon>
        <taxon>Sapindales</taxon>
        <taxon>Sapindaceae</taxon>
        <taxon>Hippocastanoideae</taxon>
        <taxon>Acereae</taxon>
        <taxon>Acer</taxon>
    </lineage>
</organism>
<comment type="caution">
    <text evidence="2">The sequence shown here is derived from an EMBL/GenBank/DDBJ whole genome shotgun (WGS) entry which is preliminary data.</text>
</comment>
<dbReference type="InterPro" id="IPR043502">
    <property type="entry name" value="DNA/RNA_pol_sf"/>
</dbReference>